<dbReference type="Proteomes" id="UP000076959">
    <property type="component" value="Unassembled WGS sequence"/>
</dbReference>
<sequence length="134" mass="14394">MRSNYKIAMVLLAGVAIGGLAVEGLHAQAKAPVYYVAEIDVTNPDAYAKEYVPKAQALIKAAGGRFVAIGGAATADGGKVTAFDGDPPKRVVVQVWDSMEKIKAWRANPEYIEHRKLGEKYAKFRSFAVDGVPN</sequence>
<feature type="domain" description="DUF1330" evidence="1">
    <location>
        <begin position="33"/>
        <end position="132"/>
    </location>
</feature>
<dbReference type="Pfam" id="PF07045">
    <property type="entry name" value="DUF1330"/>
    <property type="match status" value="1"/>
</dbReference>
<name>A0A176YEP3_9BRAD</name>
<dbReference type="Gene3D" id="3.30.70.100">
    <property type="match status" value="1"/>
</dbReference>
<gene>
    <name evidence="2" type="ORF">AYJ54_24395</name>
</gene>
<dbReference type="InterPro" id="IPR011008">
    <property type="entry name" value="Dimeric_a/b-barrel"/>
</dbReference>
<comment type="caution">
    <text evidence="2">The sequence shown here is derived from an EMBL/GenBank/DDBJ whole genome shotgun (WGS) entry which is preliminary data.</text>
</comment>
<evidence type="ECO:0000313" key="3">
    <source>
        <dbReference type="Proteomes" id="UP000076959"/>
    </source>
</evidence>
<dbReference type="RefSeq" id="WP_082905937.1">
    <property type="nucleotide sequence ID" value="NZ_LUUB01000086.1"/>
</dbReference>
<dbReference type="PANTHER" id="PTHR41521:SF4">
    <property type="entry name" value="BLR0684 PROTEIN"/>
    <property type="match status" value="1"/>
</dbReference>
<dbReference type="EMBL" id="LUUB01000086">
    <property type="protein sequence ID" value="OAF04329.1"/>
    <property type="molecule type" value="Genomic_DNA"/>
</dbReference>
<keyword evidence="3" id="KW-1185">Reference proteome</keyword>
<evidence type="ECO:0000313" key="2">
    <source>
        <dbReference type="EMBL" id="OAF04329.1"/>
    </source>
</evidence>
<proteinExistence type="predicted"/>
<evidence type="ECO:0000259" key="1">
    <source>
        <dbReference type="Pfam" id="PF07045"/>
    </source>
</evidence>
<dbReference type="InterPro" id="IPR010753">
    <property type="entry name" value="DUF1330"/>
</dbReference>
<organism evidence="2 3">
    <name type="scientific">Bradyrhizobium centrolobii</name>
    <dbReference type="NCBI Taxonomy" id="1505087"/>
    <lineage>
        <taxon>Bacteria</taxon>
        <taxon>Pseudomonadati</taxon>
        <taxon>Pseudomonadota</taxon>
        <taxon>Alphaproteobacteria</taxon>
        <taxon>Hyphomicrobiales</taxon>
        <taxon>Nitrobacteraceae</taxon>
        <taxon>Bradyrhizobium</taxon>
    </lineage>
</organism>
<accession>A0A176YEP3</accession>
<dbReference type="AlphaFoldDB" id="A0A176YEP3"/>
<protein>
    <recommendedName>
        <fullName evidence="1">DUF1330 domain-containing protein</fullName>
    </recommendedName>
</protein>
<dbReference type="PANTHER" id="PTHR41521">
    <property type="match status" value="1"/>
</dbReference>
<reference evidence="2 3" key="1">
    <citation type="submission" date="2016-03" db="EMBL/GenBank/DDBJ databases">
        <title>Draft Genome Sequence of the Strain BR 10245 (Bradyrhizobium sp.) isolated from nodules of Centrolobium paraense.</title>
        <authorList>
            <person name="Simoes-Araujo J.L.Sr."/>
            <person name="Barauna A.C."/>
            <person name="Silva K."/>
            <person name="Zilli J.E."/>
        </authorList>
    </citation>
    <scope>NUCLEOTIDE SEQUENCE [LARGE SCALE GENOMIC DNA]</scope>
    <source>
        <strain evidence="2 3">BR 10245</strain>
    </source>
</reference>
<dbReference type="SUPFAM" id="SSF54909">
    <property type="entry name" value="Dimeric alpha+beta barrel"/>
    <property type="match status" value="1"/>
</dbReference>